<keyword evidence="3 6" id="KW-1133">Transmembrane helix</keyword>
<dbReference type="Pfam" id="PF13886">
    <property type="entry name" value="TM7S3_TM198"/>
    <property type="match status" value="1"/>
</dbReference>
<feature type="region of interest" description="Disordered" evidence="5">
    <location>
        <begin position="901"/>
        <end position="942"/>
    </location>
</feature>
<organism evidence="9 10">
    <name type="scientific">Cladorrhinum samala</name>
    <dbReference type="NCBI Taxonomy" id="585594"/>
    <lineage>
        <taxon>Eukaryota</taxon>
        <taxon>Fungi</taxon>
        <taxon>Dikarya</taxon>
        <taxon>Ascomycota</taxon>
        <taxon>Pezizomycotina</taxon>
        <taxon>Sordariomycetes</taxon>
        <taxon>Sordariomycetidae</taxon>
        <taxon>Sordariales</taxon>
        <taxon>Podosporaceae</taxon>
        <taxon>Cladorrhinum</taxon>
    </lineage>
</organism>
<feature type="chain" id="PRO_5043508021" description="TM7S3/TM198-like domain-containing protein" evidence="7">
    <location>
        <begin position="30"/>
        <end position="1227"/>
    </location>
</feature>
<feature type="compositionally biased region" description="Polar residues" evidence="5">
    <location>
        <begin position="1073"/>
        <end position="1092"/>
    </location>
</feature>
<feature type="region of interest" description="Disordered" evidence="5">
    <location>
        <begin position="1059"/>
        <end position="1092"/>
    </location>
</feature>
<evidence type="ECO:0000256" key="6">
    <source>
        <dbReference type="SAM" id="Phobius"/>
    </source>
</evidence>
<evidence type="ECO:0000256" key="1">
    <source>
        <dbReference type="ARBA" id="ARBA00004141"/>
    </source>
</evidence>
<feature type="region of interest" description="Disordered" evidence="5">
    <location>
        <begin position="991"/>
        <end position="1021"/>
    </location>
</feature>
<feature type="compositionally biased region" description="Low complexity" evidence="5">
    <location>
        <begin position="560"/>
        <end position="577"/>
    </location>
</feature>
<evidence type="ECO:0000259" key="8">
    <source>
        <dbReference type="Pfam" id="PF13886"/>
    </source>
</evidence>
<reference evidence="9" key="2">
    <citation type="submission" date="2023-06" db="EMBL/GenBank/DDBJ databases">
        <authorList>
            <consortium name="Lawrence Berkeley National Laboratory"/>
            <person name="Mondo S.J."/>
            <person name="Hensen N."/>
            <person name="Bonometti L."/>
            <person name="Westerberg I."/>
            <person name="Brannstrom I.O."/>
            <person name="Guillou S."/>
            <person name="Cros-Aarteil S."/>
            <person name="Calhoun S."/>
            <person name="Haridas S."/>
            <person name="Kuo A."/>
            <person name="Pangilinan J."/>
            <person name="Riley R."/>
            <person name="Labutti K."/>
            <person name="Andreopoulos B."/>
            <person name="Lipzen A."/>
            <person name="Chen C."/>
            <person name="Yanf M."/>
            <person name="Daum C."/>
            <person name="Ng V."/>
            <person name="Clum A."/>
            <person name="Steindorff A."/>
            <person name="Ohm R."/>
            <person name="Martin F."/>
            <person name="Silar P."/>
            <person name="Natvig D."/>
            <person name="Lalanne C."/>
            <person name="Gautier V."/>
            <person name="Ament-Velasquez S.L."/>
            <person name="Kruys A."/>
            <person name="Hutchinson M.I."/>
            <person name="Powell A.J."/>
            <person name="Barry K."/>
            <person name="Miller A.N."/>
            <person name="Grigoriev I.V."/>
            <person name="Debuchy R."/>
            <person name="Gladieux P."/>
            <person name="Thoren M.H."/>
            <person name="Johannesson H."/>
        </authorList>
    </citation>
    <scope>NUCLEOTIDE SEQUENCE</scope>
    <source>
        <strain evidence="9">PSN324</strain>
    </source>
</reference>
<dbReference type="InterPro" id="IPR025256">
    <property type="entry name" value="TM7S3/TM198-like_dom"/>
</dbReference>
<feature type="compositionally biased region" description="Low complexity" evidence="5">
    <location>
        <begin position="36"/>
        <end position="49"/>
    </location>
</feature>
<keyword evidence="2 6" id="KW-0812">Transmembrane</keyword>
<feature type="region of interest" description="Disordered" evidence="5">
    <location>
        <begin position="1179"/>
        <end position="1227"/>
    </location>
</feature>
<feature type="region of interest" description="Disordered" evidence="5">
    <location>
        <begin position="29"/>
        <end position="92"/>
    </location>
</feature>
<keyword evidence="4 6" id="KW-0472">Membrane</keyword>
<feature type="signal peptide" evidence="7">
    <location>
        <begin position="1"/>
        <end position="29"/>
    </location>
</feature>
<feature type="compositionally biased region" description="Basic and acidic residues" evidence="5">
    <location>
        <begin position="539"/>
        <end position="559"/>
    </location>
</feature>
<dbReference type="PANTHER" id="PTHR39469:SF1">
    <property type="entry name" value="DUF4203 DOMAIN-CONTAINING PROTEIN"/>
    <property type="match status" value="1"/>
</dbReference>
<dbReference type="Proteomes" id="UP001321749">
    <property type="component" value="Unassembled WGS sequence"/>
</dbReference>
<dbReference type="PANTHER" id="PTHR39469">
    <property type="entry name" value="CHROMOSOME 1, WHOLE GENOME SHOTGUN SEQUENCE"/>
    <property type="match status" value="1"/>
</dbReference>
<feature type="region of interest" description="Disordered" evidence="5">
    <location>
        <begin position="825"/>
        <end position="844"/>
    </location>
</feature>
<feature type="compositionally biased region" description="Basic and acidic residues" evidence="5">
    <location>
        <begin position="361"/>
        <end position="380"/>
    </location>
</feature>
<dbReference type="AlphaFoldDB" id="A0AAV9HCE3"/>
<feature type="compositionally biased region" description="Low complexity" evidence="5">
    <location>
        <begin position="406"/>
        <end position="417"/>
    </location>
</feature>
<feature type="transmembrane region" description="Helical" evidence="6">
    <location>
        <begin position="315"/>
        <end position="333"/>
    </location>
</feature>
<feature type="compositionally biased region" description="Low complexity" evidence="5">
    <location>
        <begin position="69"/>
        <end position="92"/>
    </location>
</feature>
<evidence type="ECO:0000256" key="5">
    <source>
        <dbReference type="SAM" id="MobiDB-lite"/>
    </source>
</evidence>
<feature type="compositionally biased region" description="Pro residues" evidence="5">
    <location>
        <begin position="506"/>
        <end position="518"/>
    </location>
</feature>
<feature type="region of interest" description="Disordered" evidence="5">
    <location>
        <begin position="620"/>
        <end position="685"/>
    </location>
</feature>
<evidence type="ECO:0000256" key="2">
    <source>
        <dbReference type="ARBA" id="ARBA00022692"/>
    </source>
</evidence>
<feature type="compositionally biased region" description="Polar residues" evidence="5">
    <location>
        <begin position="906"/>
        <end position="926"/>
    </location>
</feature>
<dbReference type="GO" id="GO:0016020">
    <property type="term" value="C:membrane"/>
    <property type="evidence" value="ECO:0007669"/>
    <property type="project" value="UniProtKB-SubCell"/>
</dbReference>
<evidence type="ECO:0000256" key="7">
    <source>
        <dbReference type="SAM" id="SignalP"/>
    </source>
</evidence>
<gene>
    <name evidence="9" type="ORF">QBC42DRAFT_236367</name>
</gene>
<feature type="region of interest" description="Disordered" evidence="5">
    <location>
        <begin position="716"/>
        <end position="751"/>
    </location>
</feature>
<feature type="region of interest" description="Disordered" evidence="5">
    <location>
        <begin position="361"/>
        <end position="426"/>
    </location>
</feature>
<evidence type="ECO:0000256" key="4">
    <source>
        <dbReference type="ARBA" id="ARBA00023136"/>
    </source>
</evidence>
<feature type="transmembrane region" description="Helical" evidence="6">
    <location>
        <begin position="147"/>
        <end position="168"/>
    </location>
</feature>
<keyword evidence="7" id="KW-0732">Signal</keyword>
<sequence length="1227" mass="132303">MRLIDGPRGRALICFCILLSLTLAGALEAEKRQEVTRSTTESLTQTSTSNRRETTAPPESSTRDAQDASTTPTLTSSGSSSLSVTSSSPSETSSINSTVVFDNATLPPDQLPLKPELTPGWGVAGVIMLVTGIVHAVIGIKMKWLHTFFSTGFLASLGTAALILYVMTPPLKDAIQGAYVVAAVCSGAVLGGLAIIFKDVIECLGGILGGFCLSMWLLTLKAGGLVANPTGKIVFIASFTLSGFGFYFLPWTRVRTCGLMACISFSGATVAVLGIDCFSRAGLKEFWAYIWRLNDDLFPLGAATYPLTRGIRVELALTIIIFLAGIVSQLKLWRLIKDGRGKRDEEKAEVERNLRAEEEAIGRQIEENTTRERRQWERVYGDGTSGPDQSTGSSEGDVDSEKRVRASSATLTATARTQSPTDLDGSEVLEIPLDPLLQSSPNLEKDVVETVITKHSGDRPISISVDRVDTAEQEAAISIPKPVKLARRDRRGRRDSTATFGTVNSPPTPASPVLPLPFQPADGKTEEDGRSSFATFANYEDRDPGTTPRVRDSRAENVAKRLSSSSAKLLRSLSQRSARSKKAIIEGRNESHEDLVDSRRSTKDDLDSLIAVLDIMDRLNSDDEPDTVAPAKRLPALVDIDGGRSGSMQDERQTSELQTSSPSRMSAMDSDQQRTDPTAETIPEIPSTLVSLDAIHLKESRPTSVVTQIISPEIASAEEGKDAQSLGPEEAVEEKSTRRASMDSVSASLKKDNLPPALSRVALSYRTNEWAKRLSEAETPDIEDPQVQEAAEAIPDAIVEEPAPLDVTDLQQTAENAQVPPAVTRPVSTMSNHAGNPTASRNNLRTSLTGYTDVLTYGIQPGFSPEPQARSKGPYRSTSMTGMMLKGRGSRLIAEPIAEEGLDGTGEQSTHVSTPFPSETSWTTPPMSGLSPVPHELSASTSFSNLPRSSGLYAQHQPSVTTLLGMREMLLRTKASGTFVSPNSNPDASAYALPLVSSGNPRRPSIEAAGSDSYPSHQMPTSAAIDLDDVPLSQRRAIIRQSSSLSFFSAAKHRASISSLNGSHNSPVPVATAESTQFNSHQPQRRSTAPNEQVRQAQLANFRNSIQADLRSGSSLSNPSGSALVRKMSIGGETNLITGGLLGVNASMASLHGVYNNEGAGGGESVRLSRVLEVDAARRQEQERALDKQKRKKERSQREFEERMRSGQLMEAHRDAMRRMQRAARDL</sequence>
<comment type="caution">
    <text evidence="9">The sequence shown here is derived from an EMBL/GenBank/DDBJ whole genome shotgun (WGS) entry which is preliminary data.</text>
</comment>
<dbReference type="EMBL" id="MU865115">
    <property type="protein sequence ID" value="KAK4457430.1"/>
    <property type="molecule type" value="Genomic_DNA"/>
</dbReference>
<name>A0AAV9HCE3_9PEZI</name>
<feature type="compositionally biased region" description="Polar residues" evidence="5">
    <location>
        <begin position="655"/>
        <end position="664"/>
    </location>
</feature>
<evidence type="ECO:0000313" key="9">
    <source>
        <dbReference type="EMBL" id="KAK4457430.1"/>
    </source>
</evidence>
<feature type="compositionally biased region" description="Polar residues" evidence="5">
    <location>
        <begin position="826"/>
        <end position="844"/>
    </location>
</feature>
<feature type="domain" description="TM7S3/TM198-like" evidence="8">
    <location>
        <begin position="125"/>
        <end position="330"/>
    </location>
</feature>
<feature type="transmembrane region" description="Helical" evidence="6">
    <location>
        <begin position="204"/>
        <end position="227"/>
    </location>
</feature>
<feature type="transmembrane region" description="Helical" evidence="6">
    <location>
        <begin position="121"/>
        <end position="140"/>
    </location>
</feature>
<evidence type="ECO:0000313" key="10">
    <source>
        <dbReference type="Proteomes" id="UP001321749"/>
    </source>
</evidence>
<evidence type="ECO:0000256" key="3">
    <source>
        <dbReference type="ARBA" id="ARBA00022989"/>
    </source>
</evidence>
<feature type="compositionally biased region" description="Basic and acidic residues" evidence="5">
    <location>
        <begin position="1196"/>
        <end position="1227"/>
    </location>
</feature>
<accession>A0AAV9HCE3</accession>
<comment type="subcellular location">
    <subcellularLocation>
        <location evidence="1">Membrane</location>
        <topology evidence="1">Multi-pass membrane protein</topology>
    </subcellularLocation>
</comment>
<feature type="transmembrane region" description="Helical" evidence="6">
    <location>
        <begin position="174"/>
        <end position="197"/>
    </location>
</feature>
<protein>
    <recommendedName>
        <fullName evidence="8">TM7S3/TM198-like domain-containing protein</fullName>
    </recommendedName>
</protein>
<feature type="transmembrane region" description="Helical" evidence="6">
    <location>
        <begin position="233"/>
        <end position="250"/>
    </location>
</feature>
<proteinExistence type="predicted"/>
<feature type="compositionally biased region" description="Basic and acidic residues" evidence="5">
    <location>
        <begin position="1179"/>
        <end position="1188"/>
    </location>
</feature>
<feature type="region of interest" description="Disordered" evidence="5">
    <location>
        <begin position="487"/>
        <end position="586"/>
    </location>
</feature>
<keyword evidence="10" id="KW-1185">Reference proteome</keyword>
<reference evidence="9" key="1">
    <citation type="journal article" date="2023" name="Mol. Phylogenet. Evol.">
        <title>Genome-scale phylogeny and comparative genomics of the fungal order Sordariales.</title>
        <authorList>
            <person name="Hensen N."/>
            <person name="Bonometti L."/>
            <person name="Westerberg I."/>
            <person name="Brannstrom I.O."/>
            <person name="Guillou S."/>
            <person name="Cros-Aarteil S."/>
            <person name="Calhoun S."/>
            <person name="Haridas S."/>
            <person name="Kuo A."/>
            <person name="Mondo S."/>
            <person name="Pangilinan J."/>
            <person name="Riley R."/>
            <person name="LaButti K."/>
            <person name="Andreopoulos B."/>
            <person name="Lipzen A."/>
            <person name="Chen C."/>
            <person name="Yan M."/>
            <person name="Daum C."/>
            <person name="Ng V."/>
            <person name="Clum A."/>
            <person name="Steindorff A."/>
            <person name="Ohm R.A."/>
            <person name="Martin F."/>
            <person name="Silar P."/>
            <person name="Natvig D.O."/>
            <person name="Lalanne C."/>
            <person name="Gautier V."/>
            <person name="Ament-Velasquez S.L."/>
            <person name="Kruys A."/>
            <person name="Hutchinson M.I."/>
            <person name="Powell A.J."/>
            <person name="Barry K."/>
            <person name="Miller A.N."/>
            <person name="Grigoriev I.V."/>
            <person name="Debuchy R."/>
            <person name="Gladieux P."/>
            <person name="Hiltunen Thoren M."/>
            <person name="Johannesson H."/>
        </authorList>
    </citation>
    <scope>NUCLEOTIDE SEQUENCE</scope>
    <source>
        <strain evidence="9">PSN324</strain>
    </source>
</reference>